<organism evidence="2 3">
    <name type="scientific">Cercophora scortea</name>
    <dbReference type="NCBI Taxonomy" id="314031"/>
    <lineage>
        <taxon>Eukaryota</taxon>
        <taxon>Fungi</taxon>
        <taxon>Dikarya</taxon>
        <taxon>Ascomycota</taxon>
        <taxon>Pezizomycotina</taxon>
        <taxon>Sordariomycetes</taxon>
        <taxon>Sordariomycetidae</taxon>
        <taxon>Sordariales</taxon>
        <taxon>Lasiosphaeriaceae</taxon>
        <taxon>Cercophora</taxon>
    </lineage>
</organism>
<protein>
    <submittedName>
        <fullName evidence="2">Uncharacterized protein</fullName>
    </submittedName>
</protein>
<sequence length="160" mass="17636">MKLNLGSLVGLAGAFQVATTAAGVIPREAEASAAAEAISFFNATGDALERRDCVGDIFRIINTRHDDNSWNAYATWNRGGGCGGGDAWRPLRADATCYNYPYTPWYDVEQVCFDWNNGRGHIKVGLNQNLHCFRKNTETEINTGKVWLSTWATIGCTWPI</sequence>
<evidence type="ECO:0000256" key="1">
    <source>
        <dbReference type="SAM" id="SignalP"/>
    </source>
</evidence>
<gene>
    <name evidence="2" type="ORF">B0T19DRAFT_429630</name>
</gene>
<reference evidence="2" key="1">
    <citation type="journal article" date="2023" name="Mol. Phylogenet. Evol.">
        <title>Genome-scale phylogeny and comparative genomics of the fungal order Sordariales.</title>
        <authorList>
            <person name="Hensen N."/>
            <person name="Bonometti L."/>
            <person name="Westerberg I."/>
            <person name="Brannstrom I.O."/>
            <person name="Guillou S."/>
            <person name="Cros-Aarteil S."/>
            <person name="Calhoun S."/>
            <person name="Haridas S."/>
            <person name="Kuo A."/>
            <person name="Mondo S."/>
            <person name="Pangilinan J."/>
            <person name="Riley R."/>
            <person name="LaButti K."/>
            <person name="Andreopoulos B."/>
            <person name="Lipzen A."/>
            <person name="Chen C."/>
            <person name="Yan M."/>
            <person name="Daum C."/>
            <person name="Ng V."/>
            <person name="Clum A."/>
            <person name="Steindorff A."/>
            <person name="Ohm R.A."/>
            <person name="Martin F."/>
            <person name="Silar P."/>
            <person name="Natvig D.O."/>
            <person name="Lalanne C."/>
            <person name="Gautier V."/>
            <person name="Ament-Velasquez S.L."/>
            <person name="Kruys A."/>
            <person name="Hutchinson M.I."/>
            <person name="Powell A.J."/>
            <person name="Barry K."/>
            <person name="Miller A.N."/>
            <person name="Grigoriev I.V."/>
            <person name="Debuchy R."/>
            <person name="Gladieux P."/>
            <person name="Hiltunen Thoren M."/>
            <person name="Johannesson H."/>
        </authorList>
    </citation>
    <scope>NUCLEOTIDE SEQUENCE</scope>
    <source>
        <strain evidence="2">SMH4131-1</strain>
    </source>
</reference>
<accession>A0AAE0M5W4</accession>
<dbReference type="EMBL" id="JAUEPO010000005">
    <property type="protein sequence ID" value="KAK3320447.1"/>
    <property type="molecule type" value="Genomic_DNA"/>
</dbReference>
<dbReference type="Proteomes" id="UP001286456">
    <property type="component" value="Unassembled WGS sequence"/>
</dbReference>
<feature type="chain" id="PRO_5042098653" evidence="1">
    <location>
        <begin position="23"/>
        <end position="160"/>
    </location>
</feature>
<keyword evidence="3" id="KW-1185">Reference proteome</keyword>
<proteinExistence type="predicted"/>
<evidence type="ECO:0000313" key="2">
    <source>
        <dbReference type="EMBL" id="KAK3320447.1"/>
    </source>
</evidence>
<name>A0AAE0M5W4_9PEZI</name>
<feature type="signal peptide" evidence="1">
    <location>
        <begin position="1"/>
        <end position="22"/>
    </location>
</feature>
<keyword evidence="1" id="KW-0732">Signal</keyword>
<reference evidence="2" key="2">
    <citation type="submission" date="2023-06" db="EMBL/GenBank/DDBJ databases">
        <authorList>
            <consortium name="Lawrence Berkeley National Laboratory"/>
            <person name="Haridas S."/>
            <person name="Hensen N."/>
            <person name="Bonometti L."/>
            <person name="Westerberg I."/>
            <person name="Brannstrom I.O."/>
            <person name="Guillou S."/>
            <person name="Cros-Aarteil S."/>
            <person name="Calhoun S."/>
            <person name="Kuo A."/>
            <person name="Mondo S."/>
            <person name="Pangilinan J."/>
            <person name="Riley R."/>
            <person name="Labutti K."/>
            <person name="Andreopoulos B."/>
            <person name="Lipzen A."/>
            <person name="Chen C."/>
            <person name="Yanf M."/>
            <person name="Daum C."/>
            <person name="Ng V."/>
            <person name="Clum A."/>
            <person name="Steindorff A."/>
            <person name="Ohm R."/>
            <person name="Martin F."/>
            <person name="Silar P."/>
            <person name="Natvig D."/>
            <person name="Lalanne C."/>
            <person name="Gautier V."/>
            <person name="Ament-Velasquez S.L."/>
            <person name="Kruys A."/>
            <person name="Hutchinson M.I."/>
            <person name="Powell A.J."/>
            <person name="Barry K."/>
            <person name="Miller A.N."/>
            <person name="Grigoriev I.V."/>
            <person name="Debuchy R."/>
            <person name="Gladieux P."/>
            <person name="Thoren M.H."/>
            <person name="Johannesson H."/>
        </authorList>
    </citation>
    <scope>NUCLEOTIDE SEQUENCE</scope>
    <source>
        <strain evidence="2">SMH4131-1</strain>
    </source>
</reference>
<dbReference type="AlphaFoldDB" id="A0AAE0M5W4"/>
<evidence type="ECO:0000313" key="3">
    <source>
        <dbReference type="Proteomes" id="UP001286456"/>
    </source>
</evidence>
<comment type="caution">
    <text evidence="2">The sequence shown here is derived from an EMBL/GenBank/DDBJ whole genome shotgun (WGS) entry which is preliminary data.</text>
</comment>